<feature type="transmembrane region" description="Helical" evidence="7">
    <location>
        <begin position="336"/>
        <end position="354"/>
    </location>
</feature>
<accession>A0A8K1CLH8</accession>
<dbReference type="PANTHER" id="PTHR31585">
    <property type="entry name" value="FOLATE-BIOPTERIN TRANSPORTER 1, CHLOROPLASTIC"/>
    <property type="match status" value="1"/>
</dbReference>
<feature type="transmembrane region" description="Helical" evidence="7">
    <location>
        <begin position="374"/>
        <end position="394"/>
    </location>
</feature>
<dbReference type="EMBL" id="SPLM01000038">
    <property type="protein sequence ID" value="TMW65148.1"/>
    <property type="molecule type" value="Genomic_DNA"/>
</dbReference>
<dbReference type="GO" id="GO:0016020">
    <property type="term" value="C:membrane"/>
    <property type="evidence" value="ECO:0007669"/>
    <property type="project" value="UniProtKB-SubCell"/>
</dbReference>
<feature type="transmembrane region" description="Helical" evidence="7">
    <location>
        <begin position="162"/>
        <end position="186"/>
    </location>
</feature>
<dbReference type="InterPro" id="IPR004896">
    <property type="entry name" value="PucC-rel"/>
</dbReference>
<keyword evidence="6 7" id="KW-0472">Membrane</keyword>
<name>A0A8K1CLH8_PYTOL</name>
<organism evidence="8 9">
    <name type="scientific">Pythium oligandrum</name>
    <name type="common">Mycoparasitic fungus</name>
    <dbReference type="NCBI Taxonomy" id="41045"/>
    <lineage>
        <taxon>Eukaryota</taxon>
        <taxon>Sar</taxon>
        <taxon>Stramenopiles</taxon>
        <taxon>Oomycota</taxon>
        <taxon>Peronosporomycetes</taxon>
        <taxon>Pythiales</taxon>
        <taxon>Pythiaceae</taxon>
        <taxon>Pythium</taxon>
    </lineage>
</organism>
<comment type="subcellular location">
    <subcellularLocation>
        <location evidence="1">Membrane</location>
        <topology evidence="1">Multi-pass membrane protein</topology>
    </subcellularLocation>
</comment>
<keyword evidence="5 7" id="KW-1133">Transmembrane helix</keyword>
<keyword evidence="3" id="KW-0813">Transport</keyword>
<sequence>MRSQRSSKRESHVEIFELGGPSFFPIDPSPPPMVITETDRTRDADSLSLSSVESCVPNTRFVAGHSFFNYAQLGSLRPGYGSVNLFGTGYCGLTVQFFVCGFAFYFCSYGFGRILAEYVSGYSSRQAEAVNYVLSWPQCFVVLIGLISDAKSLWGHRRKSYMILGGLISTFFFVVIVILDIFAASNHAVGMSSVRAGSQSSSPDTYVVPFLILSLMASFGIQISWVTAVAYSVELAQREPLRRRGLIQGILVGVYCLGGAFAELLTSQLLVKHEDHVQSRLSLGSAAGVLACVCASSVPCARWFIQEDTVYTLRDTPAASIKRRGSDFWRFCSQNLVYRVMFFVVGHMFLLALYNINARDAVEKWSHVSFEDSLLILVGRRFAKVFGAVWWAYYLKNYNWRRLAAYGSFIFIIPNVLVTTLTAFDVVRSKWLYGVCVSFGDISRAWLLIYVAILPTEITTAGQEGVVAGMCISFQILSGLASLTVSTLLPGISALAVSDDDVMNDDKSTRMTVFLATMMCVGINLLCLLTVPLLPHQKLDAQQLRAFGGYNGCARTVLLVGFVLLLVFNFAANIVVVV</sequence>
<evidence type="ECO:0000256" key="5">
    <source>
        <dbReference type="ARBA" id="ARBA00022989"/>
    </source>
</evidence>
<feature type="transmembrane region" description="Helical" evidence="7">
    <location>
        <begin position="85"/>
        <end position="112"/>
    </location>
</feature>
<evidence type="ECO:0000256" key="2">
    <source>
        <dbReference type="ARBA" id="ARBA00007015"/>
    </source>
</evidence>
<keyword evidence="9" id="KW-1185">Reference proteome</keyword>
<keyword evidence="4 7" id="KW-0812">Transmembrane</keyword>
<gene>
    <name evidence="8" type="ORF">Poli38472_009315</name>
</gene>
<dbReference type="PANTHER" id="PTHR31585:SF5">
    <property type="entry name" value="RNA-BINDING S4 DOMAIN-CONTAINING PROTEIN"/>
    <property type="match status" value="1"/>
</dbReference>
<comment type="similarity">
    <text evidence="2">Belongs to the major facilitator superfamily. Folate-biopterin transporter (TC 2.A.71) family.</text>
</comment>
<feature type="transmembrane region" description="Helical" evidence="7">
    <location>
        <begin position="466"/>
        <end position="492"/>
    </location>
</feature>
<dbReference type="AlphaFoldDB" id="A0A8K1CLH8"/>
<evidence type="ECO:0000256" key="1">
    <source>
        <dbReference type="ARBA" id="ARBA00004141"/>
    </source>
</evidence>
<feature type="transmembrane region" description="Helical" evidence="7">
    <location>
        <begin position="206"/>
        <end position="233"/>
    </location>
</feature>
<evidence type="ECO:0000256" key="3">
    <source>
        <dbReference type="ARBA" id="ARBA00022448"/>
    </source>
</evidence>
<dbReference type="InterPro" id="IPR039309">
    <property type="entry name" value="BT1"/>
</dbReference>
<evidence type="ECO:0000256" key="7">
    <source>
        <dbReference type="SAM" id="Phobius"/>
    </source>
</evidence>
<evidence type="ECO:0000256" key="4">
    <source>
        <dbReference type="ARBA" id="ARBA00022692"/>
    </source>
</evidence>
<feature type="transmembrane region" description="Helical" evidence="7">
    <location>
        <begin position="403"/>
        <end position="424"/>
    </location>
</feature>
<evidence type="ECO:0000313" key="9">
    <source>
        <dbReference type="Proteomes" id="UP000794436"/>
    </source>
</evidence>
<protein>
    <submittedName>
        <fullName evidence="8">Uncharacterized protein</fullName>
    </submittedName>
</protein>
<feature type="transmembrane region" description="Helical" evidence="7">
    <location>
        <begin position="512"/>
        <end position="535"/>
    </location>
</feature>
<dbReference type="OrthoDB" id="10520342at2759"/>
<reference evidence="8" key="1">
    <citation type="submission" date="2019-03" db="EMBL/GenBank/DDBJ databases">
        <title>Long read genome sequence of the mycoparasitic Pythium oligandrum ATCC 38472 isolated from sugarbeet rhizosphere.</title>
        <authorList>
            <person name="Gaulin E."/>
        </authorList>
    </citation>
    <scope>NUCLEOTIDE SEQUENCE</scope>
    <source>
        <strain evidence="8">ATCC 38472_TT</strain>
    </source>
</reference>
<feature type="transmembrane region" description="Helical" evidence="7">
    <location>
        <begin position="285"/>
        <end position="305"/>
    </location>
</feature>
<proteinExistence type="inferred from homology"/>
<feature type="transmembrane region" description="Helical" evidence="7">
    <location>
        <begin position="245"/>
        <end position="265"/>
    </location>
</feature>
<dbReference type="SUPFAM" id="SSF103473">
    <property type="entry name" value="MFS general substrate transporter"/>
    <property type="match status" value="1"/>
</dbReference>
<comment type="caution">
    <text evidence="8">The sequence shown here is derived from an EMBL/GenBank/DDBJ whole genome shotgun (WGS) entry which is preliminary data.</text>
</comment>
<dbReference type="InterPro" id="IPR036259">
    <property type="entry name" value="MFS_trans_sf"/>
</dbReference>
<dbReference type="Pfam" id="PF03209">
    <property type="entry name" value="PUCC"/>
    <property type="match status" value="1"/>
</dbReference>
<evidence type="ECO:0000256" key="6">
    <source>
        <dbReference type="ARBA" id="ARBA00023136"/>
    </source>
</evidence>
<evidence type="ECO:0000313" key="8">
    <source>
        <dbReference type="EMBL" id="TMW65148.1"/>
    </source>
</evidence>
<dbReference type="Proteomes" id="UP000794436">
    <property type="component" value="Unassembled WGS sequence"/>
</dbReference>
<feature type="transmembrane region" description="Helical" evidence="7">
    <location>
        <begin position="132"/>
        <end position="150"/>
    </location>
</feature>
<feature type="transmembrane region" description="Helical" evidence="7">
    <location>
        <begin position="556"/>
        <end position="576"/>
    </location>
</feature>